<evidence type="ECO:0000313" key="2">
    <source>
        <dbReference type="EMBL" id="EDV28828.1"/>
    </source>
</evidence>
<dbReference type="InParanoid" id="B3RLR2"/>
<dbReference type="CTD" id="6749245"/>
<dbReference type="EMBL" id="DS985241">
    <property type="protein sequence ID" value="EDV28828.1"/>
    <property type="molecule type" value="Genomic_DNA"/>
</dbReference>
<dbReference type="AlphaFoldDB" id="B3RLR2"/>
<evidence type="ECO:0008006" key="4">
    <source>
        <dbReference type="Google" id="ProtNLM"/>
    </source>
</evidence>
<keyword evidence="1" id="KW-1133">Transmembrane helix</keyword>
<keyword evidence="1" id="KW-0472">Membrane</keyword>
<feature type="transmembrane region" description="Helical" evidence="1">
    <location>
        <begin position="96"/>
        <end position="120"/>
    </location>
</feature>
<dbReference type="InterPro" id="IPR036179">
    <property type="entry name" value="Ig-like_dom_sf"/>
</dbReference>
<dbReference type="RefSeq" id="XP_002108030.1">
    <property type="nucleotide sequence ID" value="XM_002107994.1"/>
</dbReference>
<keyword evidence="1" id="KW-0812">Transmembrane</keyword>
<reference evidence="2 3" key="1">
    <citation type="journal article" date="2008" name="Nature">
        <title>The Trichoplax genome and the nature of placozoans.</title>
        <authorList>
            <person name="Srivastava M."/>
            <person name="Begovic E."/>
            <person name="Chapman J."/>
            <person name="Putnam N.H."/>
            <person name="Hellsten U."/>
            <person name="Kawashima T."/>
            <person name="Kuo A."/>
            <person name="Mitros T."/>
            <person name="Salamov A."/>
            <person name="Carpenter M.L."/>
            <person name="Signorovitch A.Y."/>
            <person name="Moreno M.A."/>
            <person name="Kamm K."/>
            <person name="Grimwood J."/>
            <person name="Schmutz J."/>
            <person name="Shapiro H."/>
            <person name="Grigoriev I.V."/>
            <person name="Buss L.W."/>
            <person name="Schierwater B."/>
            <person name="Dellaporta S.L."/>
            <person name="Rokhsar D.S."/>
        </authorList>
    </citation>
    <scope>NUCLEOTIDE SEQUENCE [LARGE SCALE GENOMIC DNA]</scope>
    <source>
        <strain evidence="2 3">Grell-BS-1999</strain>
    </source>
</reference>
<dbReference type="GeneID" id="6749245"/>
<dbReference type="Proteomes" id="UP000009022">
    <property type="component" value="Unassembled WGS sequence"/>
</dbReference>
<evidence type="ECO:0000256" key="1">
    <source>
        <dbReference type="SAM" id="Phobius"/>
    </source>
</evidence>
<proteinExistence type="predicted"/>
<gene>
    <name evidence="2" type="ORF">TRIADDRAFT_52091</name>
</gene>
<accession>B3RLR2</accession>
<organism evidence="2 3">
    <name type="scientific">Trichoplax adhaerens</name>
    <name type="common">Trichoplax reptans</name>
    <dbReference type="NCBI Taxonomy" id="10228"/>
    <lineage>
        <taxon>Eukaryota</taxon>
        <taxon>Metazoa</taxon>
        <taxon>Placozoa</taxon>
        <taxon>Uniplacotomia</taxon>
        <taxon>Trichoplacea</taxon>
        <taxon>Trichoplacidae</taxon>
        <taxon>Trichoplax</taxon>
    </lineage>
</organism>
<dbReference type="SUPFAM" id="SSF48726">
    <property type="entry name" value="Immunoglobulin"/>
    <property type="match status" value="1"/>
</dbReference>
<name>B3RLR2_TRIAD</name>
<evidence type="ECO:0000313" key="3">
    <source>
        <dbReference type="Proteomes" id="UP000009022"/>
    </source>
</evidence>
<dbReference type="HOGENOM" id="CLU_970854_0_0_1"/>
<dbReference type="KEGG" id="tad:TRIADDRAFT_52091"/>
<sequence>MEVLDTKDEYYVDIFCSVEGAPHSHVQFLWFSEHGIIATDSEGECSYSNGLNITRRLRISRKRAERLKMIYCNVTNSLIKNRSCLYEAYISPIPDYTWSFIVSIILGSAILSVISVSIYLKATENRNLISMLETYIYIKKTNVLLIQSQPFITEDMEKFCQAITTKHNVNVLRAIPTQWIDMKTIRESLTRFKVIICVISEATKSNTVQKRFQFKDWVCNIIKGCLEISNDDIPPLFIIMNDKLNQDEYEDDINTLEYITCNDKLTEEQRERLEESFSRFYDKDWTI</sequence>
<keyword evidence="3" id="KW-1185">Reference proteome</keyword>
<protein>
    <recommendedName>
        <fullName evidence="4">TIR domain-containing protein</fullName>
    </recommendedName>
</protein>